<dbReference type="Proteomes" id="UP000231382">
    <property type="component" value="Unassembled WGS sequence"/>
</dbReference>
<name>A0A2H0W7E0_9BACT</name>
<protein>
    <recommendedName>
        <fullName evidence="1">PIN domain-containing protein</fullName>
    </recommendedName>
</protein>
<feature type="domain" description="PIN" evidence="1">
    <location>
        <begin position="61"/>
        <end position="172"/>
    </location>
</feature>
<accession>A0A2H0W7E0</accession>
<evidence type="ECO:0000259" key="1">
    <source>
        <dbReference type="Pfam" id="PF01850"/>
    </source>
</evidence>
<dbReference type="SUPFAM" id="SSF88723">
    <property type="entry name" value="PIN domain-like"/>
    <property type="match status" value="1"/>
</dbReference>
<comment type="caution">
    <text evidence="2">The sequence shown here is derived from an EMBL/GenBank/DDBJ whole genome shotgun (WGS) entry which is preliminary data.</text>
</comment>
<sequence>MERSLKNPVACQLCRRMLQKFVRSTRLHENPSLIPLNQSKSFITTCLIITQSIRVIMNNSVFVDANVLLESFLKDRKGAEKAQKYIASHDVVISPLTAHLFVYFGQKDGISLEVLLGLLKSHRVTDCGNAEVMWAVHNIQGNDFEDALQVACAVVNNCKTFVTFDKNLANRYKKFILMKLL</sequence>
<dbReference type="Gene3D" id="3.40.50.1010">
    <property type="entry name" value="5'-nuclease"/>
    <property type="match status" value="1"/>
</dbReference>
<dbReference type="InterPro" id="IPR002716">
    <property type="entry name" value="PIN_dom"/>
</dbReference>
<gene>
    <name evidence="2" type="ORF">COT78_00780</name>
</gene>
<evidence type="ECO:0000313" key="3">
    <source>
        <dbReference type="Proteomes" id="UP000231382"/>
    </source>
</evidence>
<reference evidence="3" key="1">
    <citation type="submission" date="2017-09" db="EMBL/GenBank/DDBJ databases">
        <title>Depth-based differentiation of microbial function through sediment-hosted aquifers and enrichment of novel symbionts in the deep terrestrial subsurface.</title>
        <authorList>
            <person name="Probst A.J."/>
            <person name="Ladd B."/>
            <person name="Jarett J.K."/>
            <person name="Geller-Mcgrath D.E."/>
            <person name="Sieber C.M.K."/>
            <person name="Emerson J.B."/>
            <person name="Anantharaman K."/>
            <person name="Thomas B.C."/>
            <person name="Malmstrom R."/>
            <person name="Stieglmeier M."/>
            <person name="Klingl A."/>
            <person name="Woyke T."/>
            <person name="Ryan C.M."/>
            <person name="Banfield J.F."/>
        </authorList>
    </citation>
    <scope>NUCLEOTIDE SEQUENCE [LARGE SCALE GENOMIC DNA]</scope>
</reference>
<dbReference type="AlphaFoldDB" id="A0A2H0W7E0"/>
<evidence type="ECO:0000313" key="2">
    <source>
        <dbReference type="EMBL" id="PIS08000.1"/>
    </source>
</evidence>
<dbReference type="Pfam" id="PF01850">
    <property type="entry name" value="PIN"/>
    <property type="match status" value="1"/>
</dbReference>
<organism evidence="2 3">
    <name type="scientific">Candidatus Berkelbacteria bacterium CG10_big_fil_rev_8_21_14_0_10_43_13</name>
    <dbReference type="NCBI Taxonomy" id="1974514"/>
    <lineage>
        <taxon>Bacteria</taxon>
        <taxon>Candidatus Berkelbacteria</taxon>
    </lineage>
</organism>
<dbReference type="EMBL" id="PEZW01000006">
    <property type="protein sequence ID" value="PIS08000.1"/>
    <property type="molecule type" value="Genomic_DNA"/>
</dbReference>
<dbReference type="InterPro" id="IPR029060">
    <property type="entry name" value="PIN-like_dom_sf"/>
</dbReference>
<proteinExistence type="predicted"/>